<name>T0YTU4_9ZZZZ</name>
<feature type="non-terminal residue" evidence="2">
    <location>
        <position position="81"/>
    </location>
</feature>
<reference evidence="2" key="2">
    <citation type="journal article" date="2014" name="ISME J.">
        <title>Microbial stratification in low pH oxic and suboxic macroscopic growths along an acid mine drainage.</title>
        <authorList>
            <person name="Mendez-Garcia C."/>
            <person name="Mesa V."/>
            <person name="Sprenger R.R."/>
            <person name="Richter M."/>
            <person name="Diez M.S."/>
            <person name="Solano J."/>
            <person name="Bargiela R."/>
            <person name="Golyshina O.V."/>
            <person name="Manteca A."/>
            <person name="Ramos J.L."/>
            <person name="Gallego J.R."/>
            <person name="Llorente I."/>
            <person name="Martins Dos Santos V.A."/>
            <person name="Jensen O.N."/>
            <person name="Pelaez A.I."/>
            <person name="Sanchez J."/>
            <person name="Ferrer M."/>
        </authorList>
    </citation>
    <scope>NUCLEOTIDE SEQUENCE</scope>
</reference>
<dbReference type="EMBL" id="AUZZ01008126">
    <property type="protein sequence ID" value="EQD38996.1"/>
    <property type="molecule type" value="Genomic_DNA"/>
</dbReference>
<gene>
    <name evidence="2" type="ORF">B2A_11276</name>
</gene>
<sequence>LVERKSRRAMTHSRCGLMDRVHTLTFDNSRAFSDPIGIAADLKARVCFAPPYASWKRGANESTHGRIRPSFAKHPALDHTS</sequence>
<accession>T0YTU4</accession>
<dbReference type="InterPro" id="IPR012337">
    <property type="entry name" value="RNaseH-like_sf"/>
</dbReference>
<dbReference type="AlphaFoldDB" id="T0YTU4"/>
<evidence type="ECO:0000313" key="2">
    <source>
        <dbReference type="EMBL" id="EQD38996.1"/>
    </source>
</evidence>
<organism evidence="2">
    <name type="scientific">mine drainage metagenome</name>
    <dbReference type="NCBI Taxonomy" id="410659"/>
    <lineage>
        <taxon>unclassified sequences</taxon>
        <taxon>metagenomes</taxon>
        <taxon>ecological metagenomes</taxon>
    </lineage>
</organism>
<proteinExistence type="predicted"/>
<comment type="caution">
    <text evidence="2">The sequence shown here is derived from an EMBL/GenBank/DDBJ whole genome shotgun (WGS) entry which is preliminary data.</text>
</comment>
<feature type="non-terminal residue" evidence="2">
    <location>
        <position position="1"/>
    </location>
</feature>
<reference evidence="2" key="1">
    <citation type="submission" date="2013-08" db="EMBL/GenBank/DDBJ databases">
        <authorList>
            <person name="Mendez C."/>
            <person name="Richter M."/>
            <person name="Ferrer M."/>
            <person name="Sanchez J."/>
        </authorList>
    </citation>
    <scope>NUCLEOTIDE SEQUENCE</scope>
</reference>
<evidence type="ECO:0000256" key="1">
    <source>
        <dbReference type="SAM" id="MobiDB-lite"/>
    </source>
</evidence>
<dbReference type="SUPFAM" id="SSF53098">
    <property type="entry name" value="Ribonuclease H-like"/>
    <property type="match status" value="1"/>
</dbReference>
<protein>
    <submittedName>
        <fullName evidence="2">Transposase</fullName>
    </submittedName>
</protein>
<feature type="region of interest" description="Disordered" evidence="1">
    <location>
        <begin position="57"/>
        <end position="81"/>
    </location>
</feature>